<evidence type="ECO:0000313" key="2">
    <source>
        <dbReference type="Proteomes" id="UP000625780"/>
    </source>
</evidence>
<accession>A0ABQ1QSJ3</accession>
<protein>
    <submittedName>
        <fullName evidence="1">Uncharacterized protein</fullName>
    </submittedName>
</protein>
<evidence type="ECO:0000313" key="1">
    <source>
        <dbReference type="EMBL" id="GGD42693.1"/>
    </source>
</evidence>
<dbReference type="RefSeq" id="WP_188369326.1">
    <property type="nucleotide sequence ID" value="NZ_BMFH01000001.1"/>
</dbReference>
<proteinExistence type="predicted"/>
<dbReference type="Proteomes" id="UP000625780">
    <property type="component" value="Unassembled WGS sequence"/>
</dbReference>
<comment type="caution">
    <text evidence="1">The sequence shown here is derived from an EMBL/GenBank/DDBJ whole genome shotgun (WGS) entry which is preliminary data.</text>
</comment>
<sequence>MKNKVILLLSLFLWACNDGDLEIASIDFDDISLQTCETTVTTGTTVFFKIDGDESLILDLQDGILANEESQDTIISTIPGQSTLVYRIFSGTVTKNYFCDAIPPAEPTVEEEIEAVSGEVLVSTVRNALDTLQFDHTIQLRNITLINAQGERITDTSIDDFGTVSTKQ</sequence>
<gene>
    <name evidence="1" type="ORF">GCM10011361_07090</name>
</gene>
<keyword evidence="2" id="KW-1185">Reference proteome</keyword>
<organism evidence="1 2">
    <name type="scientific">Muriicola marianensis</name>
    <dbReference type="NCBI Taxonomy" id="1324801"/>
    <lineage>
        <taxon>Bacteria</taxon>
        <taxon>Pseudomonadati</taxon>
        <taxon>Bacteroidota</taxon>
        <taxon>Flavobacteriia</taxon>
        <taxon>Flavobacteriales</taxon>
        <taxon>Flavobacteriaceae</taxon>
        <taxon>Muriicola</taxon>
    </lineage>
</organism>
<dbReference type="EMBL" id="BMFH01000001">
    <property type="protein sequence ID" value="GGD42693.1"/>
    <property type="molecule type" value="Genomic_DNA"/>
</dbReference>
<reference evidence="2" key="1">
    <citation type="journal article" date="2019" name="Int. J. Syst. Evol. Microbiol.">
        <title>The Global Catalogue of Microorganisms (GCM) 10K type strain sequencing project: providing services to taxonomists for standard genome sequencing and annotation.</title>
        <authorList>
            <consortium name="The Broad Institute Genomics Platform"/>
            <consortium name="The Broad Institute Genome Sequencing Center for Infectious Disease"/>
            <person name="Wu L."/>
            <person name="Ma J."/>
        </authorList>
    </citation>
    <scope>NUCLEOTIDE SEQUENCE [LARGE SCALE GENOMIC DNA]</scope>
    <source>
        <strain evidence="2">CGMCC 1.12606</strain>
    </source>
</reference>
<name>A0ABQ1QSJ3_9FLAO</name>